<evidence type="ECO:0000313" key="1">
    <source>
        <dbReference type="EMBL" id="MPL70028.1"/>
    </source>
</evidence>
<name>A0A644TSQ6_9ZZZZ</name>
<dbReference type="AlphaFoldDB" id="A0A644TSQ6"/>
<protein>
    <submittedName>
        <fullName evidence="1">Uncharacterized protein</fullName>
    </submittedName>
</protein>
<dbReference type="EMBL" id="VSSQ01000050">
    <property type="protein sequence ID" value="MPL70028.1"/>
    <property type="molecule type" value="Genomic_DNA"/>
</dbReference>
<accession>A0A644TSQ6</accession>
<sequence length="280" mass="33730">MRRIIFLLLSIIIFGGCFQNSKKEYIDDFYNFNYDYELKIYYYPDLENNRYAEYYLNGKLIRRTDSDGGCKVYKYYPNGEIIETTWGRTCNFGNRTVYMYDSLNNHIGYYYCEYKDSVINLDTIKFDQIFFYDKKNRLIKERTDKRNDVHGNEFEIWKLYTYKDSLIKTEITLRNNDTTWIGKYFYNSKNQLIKIHREQNGVYETELFKYNGKGLLIEKEIISTENPVTSETSFSAGNNKRTYKYDSEGIIQEETVFNHKGEVQVKTIYKKFKKQSKIKN</sequence>
<dbReference type="PROSITE" id="PS51257">
    <property type="entry name" value="PROKAR_LIPOPROTEIN"/>
    <property type="match status" value="1"/>
</dbReference>
<gene>
    <name evidence="1" type="ORF">SDC9_15779</name>
</gene>
<organism evidence="1">
    <name type="scientific">bioreactor metagenome</name>
    <dbReference type="NCBI Taxonomy" id="1076179"/>
    <lineage>
        <taxon>unclassified sequences</taxon>
        <taxon>metagenomes</taxon>
        <taxon>ecological metagenomes</taxon>
    </lineage>
</organism>
<proteinExistence type="predicted"/>
<comment type="caution">
    <text evidence="1">The sequence shown here is derived from an EMBL/GenBank/DDBJ whole genome shotgun (WGS) entry which is preliminary data.</text>
</comment>
<dbReference type="Gene3D" id="2.180.10.10">
    <property type="entry name" value="RHS repeat-associated core"/>
    <property type="match status" value="1"/>
</dbReference>
<reference evidence="1" key="1">
    <citation type="submission" date="2019-08" db="EMBL/GenBank/DDBJ databases">
        <authorList>
            <person name="Kucharzyk K."/>
            <person name="Murdoch R.W."/>
            <person name="Higgins S."/>
            <person name="Loffler F."/>
        </authorList>
    </citation>
    <scope>NUCLEOTIDE SEQUENCE</scope>
</reference>